<gene>
    <name evidence="2" type="ORF">PSALAMII_LOCUS7299</name>
</gene>
<proteinExistence type="predicted"/>
<reference evidence="2" key="1">
    <citation type="submission" date="2021-07" db="EMBL/GenBank/DDBJ databases">
        <authorList>
            <person name="Branca A.L. A."/>
        </authorList>
    </citation>
    <scope>NUCLEOTIDE SEQUENCE</scope>
</reference>
<dbReference type="InterPro" id="IPR001810">
    <property type="entry name" value="F-box_dom"/>
</dbReference>
<dbReference type="CDD" id="cd09917">
    <property type="entry name" value="F-box_SF"/>
    <property type="match status" value="1"/>
</dbReference>
<organism evidence="2 3">
    <name type="scientific">Penicillium salamii</name>
    <dbReference type="NCBI Taxonomy" id="1612424"/>
    <lineage>
        <taxon>Eukaryota</taxon>
        <taxon>Fungi</taxon>
        <taxon>Dikarya</taxon>
        <taxon>Ascomycota</taxon>
        <taxon>Pezizomycotina</taxon>
        <taxon>Eurotiomycetes</taxon>
        <taxon>Eurotiomycetidae</taxon>
        <taxon>Eurotiales</taxon>
        <taxon>Aspergillaceae</taxon>
        <taxon>Penicillium</taxon>
    </lineage>
</organism>
<keyword evidence="3" id="KW-1185">Reference proteome</keyword>
<accession>A0A9W4JF87</accession>
<evidence type="ECO:0000313" key="2">
    <source>
        <dbReference type="EMBL" id="CAG8396007.1"/>
    </source>
</evidence>
<sequence>MKHSNDLPPELWNQICQNLTIKDVCALRLSCSAWRLRTFGYFADQVFHDFYLALTSDGLRALEYVAGHEVFSKHVKRLWVMPSLFGGDYTWKLDDVKRQVELQQREGQCCRPHPFRFTLRSPCHERDGPQRSIDHRLASRSKLSIEDRYMVYQDAVVDHFQVLLSSSGTPSTGKSRFRDTLDSCLPSLSNLRAVGLRNSAGHSNDRTGRRYPMVVRGIRNLRNQLGFDPVQPNVSPNALPYCARSSSCRGSLFQSHVFSTLLAALGTTHTRVAGIETSGGIMVDDGLSLTPLEEELLTPILKHLQTLSIRISSAHTQDNERQLLREEEEKSTLLLRDSVIWEEMKNRLETDINRLLPLLAQAAPSIKNLNLTMRAPGLTLPKLQHDSKDFDLPDAHFDWISENFKFCRLTKLSLGDIITTVPLLKQFLQTSLHTLRYLNLDLLALTSETETSITRDGELEDEGQRVWREVFEYLRDHSKIQHLSINFLGYQNKRILFRDPINDVPTKHPRYSTSMCYDKTHDKTSLWEWIDQLEFRTEH</sequence>
<dbReference type="Proteomes" id="UP001152649">
    <property type="component" value="Unassembled WGS sequence"/>
</dbReference>
<dbReference type="EMBL" id="CAJVPG010000333">
    <property type="protein sequence ID" value="CAG8396007.1"/>
    <property type="molecule type" value="Genomic_DNA"/>
</dbReference>
<dbReference type="Gene3D" id="1.20.1280.50">
    <property type="match status" value="1"/>
</dbReference>
<dbReference type="SUPFAM" id="SSF81383">
    <property type="entry name" value="F-box domain"/>
    <property type="match status" value="1"/>
</dbReference>
<dbReference type="OrthoDB" id="5279008at2759"/>
<feature type="domain" description="F-box" evidence="1">
    <location>
        <begin position="6"/>
        <end position="35"/>
    </location>
</feature>
<evidence type="ECO:0000313" key="3">
    <source>
        <dbReference type="Proteomes" id="UP001152649"/>
    </source>
</evidence>
<dbReference type="InterPro" id="IPR036047">
    <property type="entry name" value="F-box-like_dom_sf"/>
</dbReference>
<dbReference type="AlphaFoldDB" id="A0A9W4JF87"/>
<dbReference type="Pfam" id="PF00646">
    <property type="entry name" value="F-box"/>
    <property type="match status" value="1"/>
</dbReference>
<evidence type="ECO:0000259" key="1">
    <source>
        <dbReference type="Pfam" id="PF00646"/>
    </source>
</evidence>
<name>A0A9W4JF87_9EURO</name>
<protein>
    <recommendedName>
        <fullName evidence="1">F-box domain-containing protein</fullName>
    </recommendedName>
</protein>
<comment type="caution">
    <text evidence="2">The sequence shown here is derived from an EMBL/GenBank/DDBJ whole genome shotgun (WGS) entry which is preliminary data.</text>
</comment>